<dbReference type="OMA" id="FTMPLWR"/>
<proteinExistence type="inferred from homology"/>
<dbReference type="PANTHER" id="PTHR24305:SF103">
    <property type="entry name" value="P450, PUTATIVE (EUROFUNG)-RELATED"/>
    <property type="match status" value="1"/>
</dbReference>
<dbReference type="Gene3D" id="1.10.630.10">
    <property type="entry name" value="Cytochrome P450"/>
    <property type="match status" value="1"/>
</dbReference>
<sequence length="541" mass="60120">MAASYVLETMAHYPVLLAVVLSSGCFLTYAIYQRFYHPLAKYPGPLLASLTDLWQVYQFLTLKQPYTLTQLHEQYGPVVRYGPDKLSLTDEDAIPVLYQKGGKMYPKTEFYDAYGAAHPNVFGMRNEAQHATRRRHMSHSFSISYVKELEGFLDSNIAILKRKIAEHAASGKAFNLKELLHYYVIDVLGELAFSQSFGLQEADEDAAAAMVPPVVEHSLLSAATGAWPSMTKTLKRWLPYLPYKPTKALFRGRQACANLAAECVARRMRALEHLRKENLGATDQRKDILTNLILARDPETGAHLTEADLQTEAFGFIIAGTHTTSATTTLLFYHLLHAPDIMAQCVSELDANLPDLTADQPAYSGSIAESSLPFLKQCVRENFRITPVFTMPLARRVVDPAGATIGAEHYPQGTSLAVCNHAFHHNPDVWGFDHNTFRPSRWNEPSVNARARYLMHFGLGPRQCIGKTVATTNIYKLSSTLLREFTFVLAEDTEAEKVRQGGFVGRLPDLVSVGVSDLGTPLMVKASLRSKQAHNQSTAPS</sequence>
<dbReference type="Pfam" id="PF00067">
    <property type="entry name" value="p450"/>
    <property type="match status" value="1"/>
</dbReference>
<dbReference type="RefSeq" id="XP_007677942.1">
    <property type="nucleotide sequence ID" value="XM_007679752.1"/>
</dbReference>
<dbReference type="OrthoDB" id="1470350at2759"/>
<evidence type="ECO:0000313" key="7">
    <source>
        <dbReference type="EMBL" id="EMC95507.1"/>
    </source>
</evidence>
<keyword evidence="3 4" id="KW-0408">Iron</keyword>
<keyword evidence="6" id="KW-1133">Transmembrane helix</keyword>
<accession>M2LMH8</accession>
<feature type="binding site" description="axial binding residue" evidence="4">
    <location>
        <position position="464"/>
    </location>
    <ligand>
        <name>heme</name>
        <dbReference type="ChEBI" id="CHEBI:30413"/>
    </ligand>
    <ligandPart>
        <name>Fe</name>
        <dbReference type="ChEBI" id="CHEBI:18248"/>
    </ligandPart>
</feature>
<keyword evidence="8" id="KW-1185">Reference proteome</keyword>
<keyword evidence="6" id="KW-0812">Transmembrane</keyword>
<keyword evidence="6" id="KW-0472">Membrane</keyword>
<keyword evidence="5" id="KW-0503">Monooxygenase</keyword>
<dbReference type="GO" id="GO:0004497">
    <property type="term" value="F:monooxygenase activity"/>
    <property type="evidence" value="ECO:0007669"/>
    <property type="project" value="UniProtKB-KW"/>
</dbReference>
<evidence type="ECO:0000256" key="6">
    <source>
        <dbReference type="SAM" id="Phobius"/>
    </source>
</evidence>
<evidence type="ECO:0000256" key="5">
    <source>
        <dbReference type="RuleBase" id="RU000461"/>
    </source>
</evidence>
<gene>
    <name evidence="7" type="ORF">BAUCODRAFT_111049</name>
</gene>
<keyword evidence="2 4" id="KW-0479">Metal-binding</keyword>
<protein>
    <recommendedName>
        <fullName evidence="9">Cytochrome P450 monooxygenase</fullName>
    </recommendedName>
</protein>
<reference evidence="7 8" key="1">
    <citation type="journal article" date="2012" name="PLoS Pathog.">
        <title>Diverse lifestyles and strategies of plant pathogenesis encoded in the genomes of eighteen Dothideomycetes fungi.</title>
        <authorList>
            <person name="Ohm R.A."/>
            <person name="Feau N."/>
            <person name="Henrissat B."/>
            <person name="Schoch C.L."/>
            <person name="Horwitz B.A."/>
            <person name="Barry K.W."/>
            <person name="Condon B.J."/>
            <person name="Copeland A.C."/>
            <person name="Dhillon B."/>
            <person name="Glaser F."/>
            <person name="Hesse C.N."/>
            <person name="Kosti I."/>
            <person name="LaButti K."/>
            <person name="Lindquist E.A."/>
            <person name="Lucas S."/>
            <person name="Salamov A.A."/>
            <person name="Bradshaw R.E."/>
            <person name="Ciuffetti L."/>
            <person name="Hamelin R.C."/>
            <person name="Kema G.H.J."/>
            <person name="Lawrence C."/>
            <person name="Scott J.A."/>
            <person name="Spatafora J.W."/>
            <person name="Turgeon B.G."/>
            <person name="de Wit P.J.G.M."/>
            <person name="Zhong S."/>
            <person name="Goodwin S.B."/>
            <person name="Grigoriev I.V."/>
        </authorList>
    </citation>
    <scope>NUCLEOTIDE SEQUENCE [LARGE SCALE GENOMIC DNA]</scope>
    <source>
        <strain evidence="7 8">UAMH 10762</strain>
    </source>
</reference>
<dbReference type="PRINTS" id="PR00463">
    <property type="entry name" value="EP450I"/>
</dbReference>
<dbReference type="Proteomes" id="UP000011761">
    <property type="component" value="Unassembled WGS sequence"/>
</dbReference>
<dbReference type="InterPro" id="IPR017972">
    <property type="entry name" value="Cyt_P450_CS"/>
</dbReference>
<dbReference type="EMBL" id="KB445557">
    <property type="protein sequence ID" value="EMC95507.1"/>
    <property type="molecule type" value="Genomic_DNA"/>
</dbReference>
<dbReference type="GO" id="GO:0020037">
    <property type="term" value="F:heme binding"/>
    <property type="evidence" value="ECO:0007669"/>
    <property type="project" value="InterPro"/>
</dbReference>
<dbReference type="GO" id="GO:0005506">
    <property type="term" value="F:iron ion binding"/>
    <property type="evidence" value="ECO:0007669"/>
    <property type="project" value="InterPro"/>
</dbReference>
<dbReference type="HOGENOM" id="CLU_001570_14_0_1"/>
<dbReference type="InterPro" id="IPR050121">
    <property type="entry name" value="Cytochrome_P450_monoxygenase"/>
</dbReference>
<dbReference type="eggNOG" id="KOG0158">
    <property type="taxonomic scope" value="Eukaryota"/>
</dbReference>
<comment type="cofactor">
    <cofactor evidence="1 4">
        <name>heme</name>
        <dbReference type="ChEBI" id="CHEBI:30413"/>
    </cofactor>
</comment>
<evidence type="ECO:0008006" key="9">
    <source>
        <dbReference type="Google" id="ProtNLM"/>
    </source>
</evidence>
<keyword evidence="5" id="KW-0560">Oxidoreductase</keyword>
<evidence type="ECO:0000256" key="2">
    <source>
        <dbReference type="ARBA" id="ARBA00022723"/>
    </source>
</evidence>
<dbReference type="PROSITE" id="PS00086">
    <property type="entry name" value="CYTOCHROME_P450"/>
    <property type="match status" value="1"/>
</dbReference>
<name>M2LMH8_BAUPA</name>
<dbReference type="AlphaFoldDB" id="M2LMH8"/>
<organism evidence="7 8">
    <name type="scientific">Baudoinia panamericana (strain UAMH 10762)</name>
    <name type="common">Angels' share fungus</name>
    <name type="synonym">Baudoinia compniacensis (strain UAMH 10762)</name>
    <dbReference type="NCBI Taxonomy" id="717646"/>
    <lineage>
        <taxon>Eukaryota</taxon>
        <taxon>Fungi</taxon>
        <taxon>Dikarya</taxon>
        <taxon>Ascomycota</taxon>
        <taxon>Pezizomycotina</taxon>
        <taxon>Dothideomycetes</taxon>
        <taxon>Dothideomycetidae</taxon>
        <taxon>Mycosphaerellales</taxon>
        <taxon>Teratosphaeriaceae</taxon>
        <taxon>Baudoinia</taxon>
    </lineage>
</organism>
<evidence type="ECO:0000256" key="3">
    <source>
        <dbReference type="ARBA" id="ARBA00023004"/>
    </source>
</evidence>
<dbReference type="InterPro" id="IPR001128">
    <property type="entry name" value="Cyt_P450"/>
</dbReference>
<dbReference type="SUPFAM" id="SSF48264">
    <property type="entry name" value="Cytochrome P450"/>
    <property type="match status" value="1"/>
</dbReference>
<comment type="similarity">
    <text evidence="5">Belongs to the cytochrome P450 family.</text>
</comment>
<dbReference type="KEGG" id="bcom:BAUCODRAFT_111049"/>
<evidence type="ECO:0000313" key="8">
    <source>
        <dbReference type="Proteomes" id="UP000011761"/>
    </source>
</evidence>
<feature type="transmembrane region" description="Helical" evidence="6">
    <location>
        <begin position="12"/>
        <end position="32"/>
    </location>
</feature>
<dbReference type="InterPro" id="IPR036396">
    <property type="entry name" value="Cyt_P450_sf"/>
</dbReference>
<dbReference type="PANTHER" id="PTHR24305">
    <property type="entry name" value="CYTOCHROME P450"/>
    <property type="match status" value="1"/>
</dbReference>
<dbReference type="GO" id="GO:0016705">
    <property type="term" value="F:oxidoreductase activity, acting on paired donors, with incorporation or reduction of molecular oxygen"/>
    <property type="evidence" value="ECO:0007669"/>
    <property type="project" value="InterPro"/>
</dbReference>
<dbReference type="InterPro" id="IPR002401">
    <property type="entry name" value="Cyt_P450_E_grp-I"/>
</dbReference>
<dbReference type="GeneID" id="19107181"/>
<evidence type="ECO:0000256" key="4">
    <source>
        <dbReference type="PIRSR" id="PIRSR602401-1"/>
    </source>
</evidence>
<evidence type="ECO:0000256" key="1">
    <source>
        <dbReference type="ARBA" id="ARBA00001971"/>
    </source>
</evidence>
<keyword evidence="4 5" id="KW-0349">Heme</keyword>
<dbReference type="PRINTS" id="PR00385">
    <property type="entry name" value="P450"/>
</dbReference>